<comment type="caution">
    <text evidence="5">The sequence shown here is derived from an EMBL/GenBank/DDBJ whole genome shotgun (WGS) entry which is preliminary data.</text>
</comment>
<dbReference type="AlphaFoldDB" id="A0A1X2HCX9"/>
<comment type="similarity">
    <text evidence="2">Belongs to the RRG9 family.</text>
</comment>
<dbReference type="EMBL" id="MCGN01000005">
    <property type="protein sequence ID" value="ORY96186.1"/>
    <property type="molecule type" value="Genomic_DNA"/>
</dbReference>
<dbReference type="InParanoid" id="A0A1X2HCX9"/>
<feature type="compositionally biased region" description="Basic and acidic residues" evidence="4">
    <location>
        <begin position="89"/>
        <end position="106"/>
    </location>
</feature>
<evidence type="ECO:0000256" key="1">
    <source>
        <dbReference type="ARBA" id="ARBA00003548"/>
    </source>
</evidence>
<evidence type="ECO:0000256" key="3">
    <source>
        <dbReference type="ARBA" id="ARBA00013566"/>
    </source>
</evidence>
<dbReference type="InterPro" id="IPR010487">
    <property type="entry name" value="NGRN/Rrg9"/>
</dbReference>
<evidence type="ECO:0000313" key="6">
    <source>
        <dbReference type="Proteomes" id="UP000242180"/>
    </source>
</evidence>
<accession>A0A1X2HCX9</accession>
<evidence type="ECO:0000256" key="2">
    <source>
        <dbReference type="ARBA" id="ARBA00010895"/>
    </source>
</evidence>
<protein>
    <recommendedName>
        <fullName evidence="3">Required for respiratory growth protein 9, mitochondrial</fullName>
    </recommendedName>
</protein>
<feature type="region of interest" description="Disordered" evidence="4">
    <location>
        <begin position="79"/>
        <end position="133"/>
    </location>
</feature>
<organism evidence="5 6">
    <name type="scientific">Syncephalastrum racemosum</name>
    <name type="common">Filamentous fungus</name>
    <dbReference type="NCBI Taxonomy" id="13706"/>
    <lineage>
        <taxon>Eukaryota</taxon>
        <taxon>Fungi</taxon>
        <taxon>Fungi incertae sedis</taxon>
        <taxon>Mucoromycota</taxon>
        <taxon>Mucoromycotina</taxon>
        <taxon>Mucoromycetes</taxon>
        <taxon>Mucorales</taxon>
        <taxon>Syncephalastraceae</taxon>
        <taxon>Syncephalastrum</taxon>
    </lineage>
</organism>
<comment type="function">
    <text evidence="1">Required for respiratory activity and maintenance and expression of the mitochondrial genome.</text>
</comment>
<dbReference type="OrthoDB" id="5578174at2759"/>
<dbReference type="Pfam" id="PF06413">
    <property type="entry name" value="Neugrin"/>
    <property type="match status" value="1"/>
</dbReference>
<keyword evidence="6" id="KW-1185">Reference proteome</keyword>
<dbReference type="PANTHER" id="PTHR13475">
    <property type="entry name" value="NEUGRIN"/>
    <property type="match status" value="1"/>
</dbReference>
<name>A0A1X2HCX9_SYNRA</name>
<gene>
    <name evidence="5" type="ORF">BCR43DRAFT_491228</name>
</gene>
<evidence type="ECO:0000313" key="5">
    <source>
        <dbReference type="EMBL" id="ORY96186.1"/>
    </source>
</evidence>
<dbReference type="PANTHER" id="PTHR13475:SF3">
    <property type="entry name" value="NEUGRIN"/>
    <property type="match status" value="1"/>
</dbReference>
<reference evidence="5 6" key="1">
    <citation type="submission" date="2016-07" db="EMBL/GenBank/DDBJ databases">
        <title>Pervasive Adenine N6-methylation of Active Genes in Fungi.</title>
        <authorList>
            <consortium name="DOE Joint Genome Institute"/>
            <person name="Mondo S.J."/>
            <person name="Dannebaum R.O."/>
            <person name="Kuo R.C."/>
            <person name="Labutti K."/>
            <person name="Haridas S."/>
            <person name="Kuo A."/>
            <person name="Salamov A."/>
            <person name="Ahrendt S.R."/>
            <person name="Lipzen A."/>
            <person name="Sullivan W."/>
            <person name="Andreopoulos W.B."/>
            <person name="Clum A."/>
            <person name="Lindquist E."/>
            <person name="Daum C."/>
            <person name="Ramamoorthy G.K."/>
            <person name="Gryganskyi A."/>
            <person name="Culley D."/>
            <person name="Magnuson J.K."/>
            <person name="James T.Y."/>
            <person name="O'Malley M.A."/>
            <person name="Stajich J.E."/>
            <person name="Spatafora J.W."/>
            <person name="Visel A."/>
            <person name="Grigoriev I.V."/>
        </authorList>
    </citation>
    <scope>NUCLEOTIDE SEQUENCE [LARGE SCALE GENOMIC DNA]</scope>
    <source>
        <strain evidence="5 6">NRRL 2496</strain>
    </source>
</reference>
<dbReference type="Proteomes" id="UP000242180">
    <property type="component" value="Unassembled WGS sequence"/>
</dbReference>
<dbReference type="STRING" id="13706.A0A1X2HCX9"/>
<proteinExistence type="inferred from homology"/>
<sequence length="133" mass="15409">MNMLKLISQRSVISAPKCVRSIMTQPEGSTWMPKKRISRPAMDRLRALHAEDPEEHTYEKLADSFQISHEAVRRILKSRFRPAPAVAQRQEHNRFRAMGERQKSFRADPVQQPKKKKNDASSRRRGAAESDSR</sequence>
<dbReference type="GO" id="GO:0005634">
    <property type="term" value="C:nucleus"/>
    <property type="evidence" value="ECO:0007669"/>
    <property type="project" value="TreeGrafter"/>
</dbReference>
<feature type="compositionally biased region" description="Basic and acidic residues" evidence="4">
    <location>
        <begin position="118"/>
        <end position="133"/>
    </location>
</feature>
<evidence type="ECO:0000256" key="4">
    <source>
        <dbReference type="SAM" id="MobiDB-lite"/>
    </source>
</evidence>